<dbReference type="InterPro" id="IPR047678">
    <property type="entry name" value="YjiM-like"/>
</dbReference>
<dbReference type="Gene3D" id="1.20.1270.370">
    <property type="match status" value="1"/>
</dbReference>
<dbReference type="PATRIC" id="fig|1434110.4.peg.3904"/>
<reference evidence="2 3" key="1">
    <citation type="submission" date="2014-07" db="EMBL/GenBank/DDBJ databases">
        <title>Methanogenic archaea and the global carbon cycle.</title>
        <authorList>
            <person name="Henriksen J.R."/>
            <person name="Luke J."/>
            <person name="Reinhart S."/>
            <person name="Benedict M.N."/>
            <person name="Youngblut N.D."/>
            <person name="Metcalf M.E."/>
            <person name="Whitaker R.J."/>
            <person name="Metcalf W.W."/>
        </authorList>
    </citation>
    <scope>NUCLEOTIDE SEQUENCE [LARGE SCALE GENOMIC DNA]</scope>
    <source>
        <strain evidence="2 3">HB-1</strain>
    </source>
</reference>
<proteinExistence type="inferred from homology"/>
<evidence type="ECO:0000256" key="1">
    <source>
        <dbReference type="ARBA" id="ARBA00005806"/>
    </source>
</evidence>
<evidence type="ECO:0008006" key="4">
    <source>
        <dbReference type="Google" id="ProtNLM"/>
    </source>
</evidence>
<sequence>MTHFEATCFETLDYIKNSYSARICQLEEEKKAGKKIVGTLCLFVPDEIIFAAGADRVILCGGKNDAVSIAEQYLPRNICPLIKSSFGSIVNNGYSGVKSCSHFGLVDMVVAENTCDSKKKTYELMGDYVPTYVLDLPQKPEGPAAVKYFLEELNKFKGIMEELTGNKVTVEQLKKEIISSNETRKLLHRLYDLRKREYPPISGLDMIKVMQKQYVLSAEDFKEALRTLINEAEQTRADSIAGSKDEFTHRPRIMISGCPMPGGSTKVPEIIENRGGLIVVEESCTGTRSFWDLVDENKDPMTALAERYIKIPCSCMTPNDRRIDNILELAREFKVDGVVNYTLQFCHGYNIERYKVQQALKNAGIPVLSIETDYSDSDVEQIGLRVDAFMEMLS</sequence>
<dbReference type="OrthoDB" id="51363at2157"/>
<dbReference type="AlphaFoldDB" id="A0A0E3SHZ1"/>
<dbReference type="PANTHER" id="PTHR30548:SF1">
    <property type="entry name" value="DEHYDRATASE SUBUNIT MJ0007-RELATED"/>
    <property type="match status" value="1"/>
</dbReference>
<dbReference type="Pfam" id="PF06050">
    <property type="entry name" value="HGD-D"/>
    <property type="match status" value="1"/>
</dbReference>
<dbReference type="KEGG" id="mhor:MSHOH_3030"/>
<dbReference type="STRING" id="1434110.MSHOH_3030"/>
<name>A0A0E3SHZ1_9EURY</name>
<dbReference type="Gene3D" id="3.40.50.11890">
    <property type="match status" value="1"/>
</dbReference>
<dbReference type="RefSeq" id="WP_048141197.1">
    <property type="nucleotide sequence ID" value="NZ_BBCW01000002.1"/>
</dbReference>
<evidence type="ECO:0000313" key="2">
    <source>
        <dbReference type="EMBL" id="AKB79513.1"/>
    </source>
</evidence>
<dbReference type="Proteomes" id="UP000033101">
    <property type="component" value="Chromosome"/>
</dbReference>
<accession>A0A0E3SHZ1</accession>
<organism evidence="2 3">
    <name type="scientific">Methanosarcina horonobensis HB-1 = JCM 15518</name>
    <dbReference type="NCBI Taxonomy" id="1434110"/>
    <lineage>
        <taxon>Archaea</taxon>
        <taxon>Methanobacteriati</taxon>
        <taxon>Methanobacteriota</taxon>
        <taxon>Stenosarchaea group</taxon>
        <taxon>Methanomicrobia</taxon>
        <taxon>Methanosarcinales</taxon>
        <taxon>Methanosarcinaceae</taxon>
        <taxon>Methanosarcina</taxon>
    </lineage>
</organism>
<dbReference type="EMBL" id="CP009516">
    <property type="protein sequence ID" value="AKB79513.1"/>
    <property type="molecule type" value="Genomic_DNA"/>
</dbReference>
<dbReference type="HOGENOM" id="CLU_053697_1_1_2"/>
<dbReference type="GeneID" id="24832352"/>
<keyword evidence="3" id="KW-1185">Reference proteome</keyword>
<comment type="similarity">
    <text evidence="1">Belongs to the FldB/FldC dehydratase alpha/beta subunit family.</text>
</comment>
<dbReference type="PANTHER" id="PTHR30548">
    <property type="entry name" value="2-HYDROXYGLUTARYL-COA DEHYDRATASE, D-COMPONENT-RELATED"/>
    <property type="match status" value="1"/>
</dbReference>
<dbReference type="InterPro" id="IPR010327">
    <property type="entry name" value="FldB/FldC_alpha/beta"/>
</dbReference>
<evidence type="ECO:0000313" key="3">
    <source>
        <dbReference type="Proteomes" id="UP000033101"/>
    </source>
</evidence>
<dbReference type="Gene3D" id="3.40.50.11900">
    <property type="match status" value="1"/>
</dbReference>
<gene>
    <name evidence="2" type="ORF">MSHOH_3030</name>
</gene>
<protein>
    <recommendedName>
        <fullName evidence="4">2-hydroxyglutaryl-CoA dehydratase, D-component</fullName>
    </recommendedName>
</protein>
<dbReference type="NCBIfam" id="NF040772">
    <property type="entry name" value="double_cubane"/>
    <property type="match status" value="1"/>
</dbReference>